<feature type="domain" description="EAL" evidence="4">
    <location>
        <begin position="1009"/>
        <end position="1262"/>
    </location>
</feature>
<dbReference type="SMART" id="SM00052">
    <property type="entry name" value="EAL"/>
    <property type="match status" value="1"/>
</dbReference>
<dbReference type="PANTHER" id="PTHR44757:SF2">
    <property type="entry name" value="BIOFILM ARCHITECTURE MAINTENANCE PROTEIN MBAA"/>
    <property type="match status" value="1"/>
</dbReference>
<evidence type="ECO:0000256" key="2">
    <source>
        <dbReference type="SAM" id="Phobius"/>
    </source>
</evidence>
<feature type="domain" description="PAS" evidence="3">
    <location>
        <begin position="717"/>
        <end position="769"/>
    </location>
</feature>
<dbReference type="InterPro" id="IPR000160">
    <property type="entry name" value="GGDEF_dom"/>
</dbReference>
<keyword evidence="2" id="KW-0812">Transmembrane</keyword>
<dbReference type="NCBIfam" id="TIGR00229">
    <property type="entry name" value="sensory_box"/>
    <property type="match status" value="2"/>
</dbReference>
<dbReference type="InterPro" id="IPR035919">
    <property type="entry name" value="EAL_sf"/>
</dbReference>
<gene>
    <name evidence="6" type="ORF">CCV52592_1782</name>
</gene>
<keyword evidence="2" id="KW-1133">Transmembrane helix</keyword>
<keyword evidence="2" id="KW-0472">Membrane</keyword>
<dbReference type="SUPFAM" id="SSF55073">
    <property type="entry name" value="Nucleotide cyclase"/>
    <property type="match status" value="1"/>
</dbReference>
<organism evidence="6 7">
    <name type="scientific">Campylobacter curvus (strain 525.92)</name>
    <dbReference type="NCBI Taxonomy" id="360105"/>
    <lineage>
        <taxon>Bacteria</taxon>
        <taxon>Pseudomonadati</taxon>
        <taxon>Campylobacterota</taxon>
        <taxon>Epsilonproteobacteria</taxon>
        <taxon>Campylobacterales</taxon>
        <taxon>Campylobacteraceae</taxon>
        <taxon>Campylobacter</taxon>
    </lineage>
</organism>
<dbReference type="InterPro" id="IPR029787">
    <property type="entry name" value="Nucleotide_cyclase"/>
</dbReference>
<dbReference type="SMART" id="SM00091">
    <property type="entry name" value="PAS"/>
    <property type="match status" value="2"/>
</dbReference>
<dbReference type="InterPro" id="IPR000014">
    <property type="entry name" value="PAS"/>
</dbReference>
<dbReference type="PANTHER" id="PTHR44757">
    <property type="entry name" value="DIGUANYLATE CYCLASE DGCP"/>
    <property type="match status" value="1"/>
</dbReference>
<dbReference type="HOGENOM" id="CLU_005440_0_0_7"/>
<protein>
    <submittedName>
        <fullName evidence="6">PAS sensor-containing diguanylate cyclase/phosphodiesterase</fullName>
    </submittedName>
</protein>
<dbReference type="PROSITE" id="PS50112">
    <property type="entry name" value="PAS"/>
    <property type="match status" value="1"/>
</dbReference>
<dbReference type="InterPro" id="IPR035965">
    <property type="entry name" value="PAS-like_dom_sf"/>
</dbReference>
<dbReference type="CDD" id="cd01948">
    <property type="entry name" value="EAL"/>
    <property type="match status" value="1"/>
</dbReference>
<evidence type="ECO:0000259" key="5">
    <source>
        <dbReference type="PROSITE" id="PS50887"/>
    </source>
</evidence>
<dbReference type="Gene3D" id="3.20.20.450">
    <property type="entry name" value="EAL domain"/>
    <property type="match status" value="1"/>
</dbReference>
<dbReference type="Pfam" id="PF00563">
    <property type="entry name" value="EAL"/>
    <property type="match status" value="1"/>
</dbReference>
<feature type="coiled-coil region" evidence="1">
    <location>
        <begin position="313"/>
        <end position="343"/>
    </location>
</feature>
<feature type="transmembrane region" description="Helical" evidence="2">
    <location>
        <begin position="257"/>
        <end position="279"/>
    </location>
</feature>
<dbReference type="EMBL" id="CP000767">
    <property type="protein sequence ID" value="EAT99573.1"/>
    <property type="molecule type" value="Genomic_DNA"/>
</dbReference>
<dbReference type="Proteomes" id="UP000006380">
    <property type="component" value="Chromosome"/>
</dbReference>
<accession>A7H0B0</accession>
<keyword evidence="7" id="KW-1185">Reference proteome</keyword>
<dbReference type="InterPro" id="IPR043128">
    <property type="entry name" value="Rev_trsase/Diguanyl_cyclase"/>
</dbReference>
<dbReference type="InterPro" id="IPR052155">
    <property type="entry name" value="Biofilm_reg_signaling"/>
</dbReference>
<dbReference type="STRING" id="360105.CCV52592_1782"/>
<evidence type="ECO:0000259" key="3">
    <source>
        <dbReference type="PROSITE" id="PS50112"/>
    </source>
</evidence>
<dbReference type="Pfam" id="PF13426">
    <property type="entry name" value="PAS_9"/>
    <property type="match status" value="3"/>
</dbReference>
<dbReference type="PROSITE" id="PS50883">
    <property type="entry name" value="EAL"/>
    <property type="match status" value="1"/>
</dbReference>
<keyword evidence="1" id="KW-0175">Coiled coil</keyword>
<name>A7H0B0_CAMC5</name>
<dbReference type="PROSITE" id="PS50887">
    <property type="entry name" value="GGDEF"/>
    <property type="match status" value="1"/>
</dbReference>
<dbReference type="CDD" id="cd00130">
    <property type="entry name" value="PAS"/>
    <property type="match status" value="2"/>
</dbReference>
<evidence type="ECO:0000259" key="4">
    <source>
        <dbReference type="PROSITE" id="PS50883"/>
    </source>
</evidence>
<evidence type="ECO:0000313" key="7">
    <source>
        <dbReference type="Proteomes" id="UP000006380"/>
    </source>
</evidence>
<dbReference type="Gene3D" id="3.30.70.270">
    <property type="match status" value="1"/>
</dbReference>
<dbReference type="InterPro" id="IPR001633">
    <property type="entry name" value="EAL_dom"/>
</dbReference>
<dbReference type="Gene3D" id="3.30.450.20">
    <property type="entry name" value="PAS domain"/>
    <property type="match status" value="2"/>
</dbReference>
<feature type="domain" description="GGDEF" evidence="5">
    <location>
        <begin position="868"/>
        <end position="1000"/>
    </location>
</feature>
<evidence type="ECO:0000256" key="1">
    <source>
        <dbReference type="SAM" id="Coils"/>
    </source>
</evidence>
<dbReference type="KEGG" id="ccv:CCV52592_1782"/>
<dbReference type="Pfam" id="PF00990">
    <property type="entry name" value="GGDEF"/>
    <property type="match status" value="1"/>
</dbReference>
<dbReference type="NCBIfam" id="TIGR00254">
    <property type="entry name" value="GGDEF"/>
    <property type="match status" value="1"/>
</dbReference>
<dbReference type="OrthoDB" id="9812260at2"/>
<dbReference type="SUPFAM" id="SSF141868">
    <property type="entry name" value="EAL domain-like"/>
    <property type="match status" value="1"/>
</dbReference>
<dbReference type="RefSeq" id="WP_011992684.1">
    <property type="nucleotide sequence ID" value="NC_009715.2"/>
</dbReference>
<reference evidence="6" key="1">
    <citation type="submission" date="2016-07" db="EMBL/GenBank/DDBJ databases">
        <title>Comparative genomics of the Campylobacter concisus group.</title>
        <authorList>
            <person name="Miller W.G."/>
            <person name="Yee E."/>
            <person name="Chapman M.H."/>
            <person name="Huynh S."/>
            <person name="Bono J.L."/>
            <person name="On S.L.W."/>
            <person name="StLeger J."/>
            <person name="Foster G."/>
            <person name="Parker C.T."/>
        </authorList>
    </citation>
    <scope>NUCLEOTIDE SEQUENCE</scope>
    <source>
        <strain evidence="6">525.92</strain>
    </source>
</reference>
<dbReference type="SUPFAM" id="SSF55785">
    <property type="entry name" value="PYP-like sensor domain (PAS domain)"/>
    <property type="match status" value="3"/>
</dbReference>
<evidence type="ECO:0000313" key="6">
    <source>
        <dbReference type="EMBL" id="EAT99573.1"/>
    </source>
</evidence>
<proteinExistence type="predicted"/>
<dbReference type="SMART" id="SM00267">
    <property type="entry name" value="GGDEF"/>
    <property type="match status" value="1"/>
</dbReference>
<sequence>MLQNKKSRPSSWIIKNFHAKNLLALLAFLALASFIYSAAKSDVRYEVSTLNSNIQSSIRRNLDIIQNDLYVRAQKIDSGLLSEEAAMSDDSLSELYNAVYIVDANSTLRYSREFTGAHELKNFDLPWLDVLAKRPFVVSSRAYKGGRAEAVYAAFRLSQGKRLIVELNLKLLSVSISNAISQSSDIAFLCDKNGNLLSDEFSRFFKRSKYIKYLSLGDEFGESKTIFSPTDMSLEVIDYMKDYEIFVITGSTKNNEILAQCLLLAVSIFCFAAFVLLWIKDTAFTKKNISAPLQDILEFLRDRSKKADAKFAVSELEEINKSVEALYEKIDEANLALESYKSRFGYVFEQGSLNILVYDAYTGDIVDVSSNLLKATGYTREQMLNLNIKDLVYSSFSDMVYYRREAIEKGKPFKLKAVFKNGQIRDISVMDSPIELKGQRLNFVVAKDITDEQNASRNDEIIKNYMFVSPSVIMIAQKDEPFIITQSTNNANLVFGIKDDAPIDLRALVCGENLNEFINAIEVAKKLFVMGDGSKETLDFIVKMTGRGGQKTPFKVYVKFILNEENEFDKIVYSFSDLSDLARLQERYDADQKSFKNILWASEAVVFSWSKTSGVMQVDDGFAKMLGFNDANELGVLDFKRFKALLAGSYASFEQLFEGMRFDESVYFGELKFHAKDKSAVYIGVRARALEFDENGEACLIKGAFKNLTQQNQAIIYQDLLCKLFSYAKEGVATLSADLKIIDANDAFCQMCGYERDEILAKDVAFIKPGLSGLTQDMTKAAKGGFWQSKILNKNKNGENRFELARLAPLNDVQGGLFCYVLLVSNINDIESNQDYLEYIAYHDPLTRLPNRILFTRKLEDMLAKNDRHIAIAYLDMDGFKGINDTYGHQAGDKFLTEISSGIDRLFDERDMFARIGGDEFVAIIVYKNAGEVYEIVQNMLRIASSEVWYENVKLQISASIGVSMASLAQTSAENLLEQADWAMYQAKLGGKNRYYVFDASKDRNFKNQYEEASKILKALRDDEIFLEYQPEIDIKTGKILSYEALIRWQSEGRVIYPDDFLPLVKKQYIIDDIALFSIKKALEAQILWSKNGKDAKACVNLNIEQLCSDEFFAKFKELANANKRLNFGELVIDIVDANAVKDLQPAQKALQRYKRFGVRFVLDDFASHSSSFEALGVLKVERFKVDKQLSRQAFDSKASIMTLRMIKQISDVFGLKATIKNIEDKKTLEILCGFGFECFQGNFFTKPLRLDEALRYEFKGISGLDLKRHIDDAQFERLKECVELKECALEIVSWLQNEENLNEDIKDEIAKKIRSQNPYEQICTLLKRALSAQNKDEALRLANEANAMCDEILKDMNE</sequence>
<dbReference type="CDD" id="cd01949">
    <property type="entry name" value="GGDEF"/>
    <property type="match status" value="1"/>
</dbReference>